<dbReference type="Gene3D" id="2.30.40.10">
    <property type="entry name" value="Urease, subunit C, domain 1"/>
    <property type="match status" value="1"/>
</dbReference>
<dbReference type="GO" id="GO:0016814">
    <property type="term" value="F:hydrolase activity, acting on carbon-nitrogen (but not peptide) bonds, in cyclic amidines"/>
    <property type="evidence" value="ECO:0007669"/>
    <property type="project" value="TreeGrafter"/>
</dbReference>
<feature type="region of interest" description="Disordered" evidence="1">
    <location>
        <begin position="33"/>
        <end position="53"/>
    </location>
</feature>
<feature type="compositionally biased region" description="Basic and acidic residues" evidence="1">
    <location>
        <begin position="40"/>
        <end position="50"/>
    </location>
</feature>
<sequence>METLPAQLAAITNATLPDGSLVDVEIAGDTVVSVSPASSEGRRDAADHPRSTGPTLDLSGFLLLTAPAEPHAHLDKALSWDLIDPPMGDLGLAIDSWKRYSAGMTVDDIADRARRQALAMLANGTTAIRCHVDILQGDQPLRGVQALVRVREELKGLLDLELTALAGPTVPSEHVLAALDLGVDLVGGAPHLADDPDADLRRLLDIATDRGIGVDMHTDESLNGALTMRTLAAVVRDWPAERPVTAGHCVRLGTLERAELAEVIAEIVASDIGIVTLPITNLYLQGWEHPVATPRGLTAVRELLHAGARLAAGADNVRDPFNPVGRSDALETASLLVTAGHLTLDEAYTAVSDGARSVLSLPTAGVAVGAKAELLAVRGDTLSQVIGEASGDRYVVHGGRLVAHSEVTRRIALPALDPTTGQPTVPATESLLETR</sequence>
<reference evidence="3" key="1">
    <citation type="submission" date="2024-05" db="EMBL/GenBank/DDBJ databases">
        <title>Herbiconiux sp. A18JL235.</title>
        <authorList>
            <person name="Zhang G."/>
        </authorList>
    </citation>
    <scope>NUCLEOTIDE SEQUENCE</scope>
    <source>
        <strain evidence="3">A18JL235</strain>
    </source>
</reference>
<dbReference type="PANTHER" id="PTHR32027">
    <property type="entry name" value="CYTOSINE DEAMINASE"/>
    <property type="match status" value="1"/>
</dbReference>
<evidence type="ECO:0000313" key="3">
    <source>
        <dbReference type="EMBL" id="XDI06875.1"/>
    </source>
</evidence>
<dbReference type="InterPro" id="IPR052349">
    <property type="entry name" value="Metallo-hydrolase_Enzymes"/>
</dbReference>
<dbReference type="EMBL" id="CP162511">
    <property type="protein sequence ID" value="XDI06875.1"/>
    <property type="molecule type" value="Genomic_DNA"/>
</dbReference>
<name>A0AB39BLA0_9MICO</name>
<proteinExistence type="predicted"/>
<dbReference type="SUPFAM" id="SSF51556">
    <property type="entry name" value="Metallo-dependent hydrolases"/>
    <property type="match status" value="1"/>
</dbReference>
<dbReference type="InterPro" id="IPR011059">
    <property type="entry name" value="Metal-dep_hydrolase_composite"/>
</dbReference>
<feature type="domain" description="Amidohydrolase 3" evidence="2">
    <location>
        <begin position="108"/>
        <end position="381"/>
    </location>
</feature>
<dbReference type="PANTHER" id="PTHR32027:SF9">
    <property type="entry name" value="BLL3847 PROTEIN"/>
    <property type="match status" value="1"/>
</dbReference>
<dbReference type="InterPro" id="IPR013108">
    <property type="entry name" value="Amidohydro_3"/>
</dbReference>
<evidence type="ECO:0000259" key="2">
    <source>
        <dbReference type="Pfam" id="PF07969"/>
    </source>
</evidence>
<dbReference type="InterPro" id="IPR032466">
    <property type="entry name" value="Metal_Hydrolase"/>
</dbReference>
<dbReference type="RefSeq" id="WP_368499253.1">
    <property type="nucleotide sequence ID" value="NZ_CP162511.1"/>
</dbReference>
<dbReference type="Gene3D" id="3.20.20.140">
    <property type="entry name" value="Metal-dependent hydrolases"/>
    <property type="match status" value="1"/>
</dbReference>
<protein>
    <submittedName>
        <fullName evidence="3">Amidohydrolase family protein</fullName>
    </submittedName>
</protein>
<dbReference type="AlphaFoldDB" id="A0AB39BLA0"/>
<organism evidence="3">
    <name type="scientific">Herbiconiux sp. A18JL235</name>
    <dbReference type="NCBI Taxonomy" id="3152363"/>
    <lineage>
        <taxon>Bacteria</taxon>
        <taxon>Bacillati</taxon>
        <taxon>Actinomycetota</taxon>
        <taxon>Actinomycetes</taxon>
        <taxon>Micrococcales</taxon>
        <taxon>Microbacteriaceae</taxon>
        <taxon>Herbiconiux</taxon>
    </lineage>
</organism>
<accession>A0AB39BLA0</accession>
<gene>
    <name evidence="3" type="ORF">ABFY20_07165</name>
</gene>
<evidence type="ECO:0000256" key="1">
    <source>
        <dbReference type="SAM" id="MobiDB-lite"/>
    </source>
</evidence>
<dbReference type="Pfam" id="PF07969">
    <property type="entry name" value="Amidohydro_3"/>
    <property type="match status" value="1"/>
</dbReference>